<evidence type="ECO:0000256" key="6">
    <source>
        <dbReference type="ARBA" id="ARBA00022692"/>
    </source>
</evidence>
<comment type="similarity">
    <text evidence="2">Belongs to the TonB family.</text>
</comment>
<dbReference type="AlphaFoldDB" id="A0A2N9XGX7"/>
<feature type="compositionally biased region" description="Polar residues" evidence="10">
    <location>
        <begin position="82"/>
        <end position="95"/>
    </location>
</feature>
<feature type="region of interest" description="Disordered" evidence="10">
    <location>
        <begin position="116"/>
        <end position="183"/>
    </location>
</feature>
<dbReference type="GO" id="GO:0098797">
    <property type="term" value="C:plasma membrane protein complex"/>
    <property type="evidence" value="ECO:0007669"/>
    <property type="project" value="TreeGrafter"/>
</dbReference>
<feature type="domain" description="TonB C-terminal" evidence="12">
    <location>
        <begin position="184"/>
        <end position="275"/>
    </location>
</feature>
<dbReference type="InterPro" id="IPR037682">
    <property type="entry name" value="TonB_C"/>
</dbReference>
<evidence type="ECO:0000256" key="2">
    <source>
        <dbReference type="ARBA" id="ARBA00006555"/>
    </source>
</evidence>
<evidence type="ECO:0000256" key="11">
    <source>
        <dbReference type="SAM" id="Phobius"/>
    </source>
</evidence>
<comment type="subcellular location">
    <subcellularLocation>
        <location evidence="1">Cell inner membrane</location>
        <topology evidence="1">Single-pass membrane protein</topology>
        <orientation evidence="1">Periplasmic side</orientation>
    </subcellularLocation>
</comment>
<proteinExistence type="inferred from homology"/>
<keyword evidence="6 11" id="KW-0812">Transmembrane</keyword>
<evidence type="ECO:0000256" key="5">
    <source>
        <dbReference type="ARBA" id="ARBA00022519"/>
    </source>
</evidence>
<keyword evidence="7" id="KW-0653">Protein transport</keyword>
<evidence type="ECO:0000256" key="7">
    <source>
        <dbReference type="ARBA" id="ARBA00022927"/>
    </source>
</evidence>
<evidence type="ECO:0000256" key="10">
    <source>
        <dbReference type="SAM" id="MobiDB-lite"/>
    </source>
</evidence>
<dbReference type="InterPro" id="IPR051045">
    <property type="entry name" value="TonB-dependent_transducer"/>
</dbReference>
<evidence type="ECO:0000259" key="12">
    <source>
        <dbReference type="PROSITE" id="PS52015"/>
    </source>
</evidence>
<dbReference type="SUPFAM" id="SSF74653">
    <property type="entry name" value="TolA/TonB C-terminal domain"/>
    <property type="match status" value="1"/>
</dbReference>
<feature type="region of interest" description="Disordered" evidence="10">
    <location>
        <begin position="74"/>
        <end position="95"/>
    </location>
</feature>
<evidence type="ECO:0000256" key="1">
    <source>
        <dbReference type="ARBA" id="ARBA00004383"/>
    </source>
</evidence>
<dbReference type="InterPro" id="IPR006260">
    <property type="entry name" value="TonB/TolA_C"/>
</dbReference>
<gene>
    <name evidence="13" type="ORF">BHC46_06885</name>
</gene>
<dbReference type="Gene3D" id="3.30.1150.10">
    <property type="match status" value="1"/>
</dbReference>
<dbReference type="PANTHER" id="PTHR33446:SF2">
    <property type="entry name" value="PROTEIN TONB"/>
    <property type="match status" value="1"/>
</dbReference>
<dbReference type="NCBIfam" id="TIGR01352">
    <property type="entry name" value="tonB_Cterm"/>
    <property type="match status" value="1"/>
</dbReference>
<accession>A0A2N9XGX7</accession>
<keyword evidence="3" id="KW-0813">Transport</keyword>
<organism evidence="13 14">
    <name type="scientific">Snodgrassella alvi</name>
    <dbReference type="NCBI Taxonomy" id="1196083"/>
    <lineage>
        <taxon>Bacteria</taxon>
        <taxon>Pseudomonadati</taxon>
        <taxon>Pseudomonadota</taxon>
        <taxon>Betaproteobacteria</taxon>
        <taxon>Neisseriales</taxon>
        <taxon>Neisseriaceae</taxon>
        <taxon>Snodgrassella</taxon>
    </lineage>
</organism>
<keyword evidence="5" id="KW-0997">Cell inner membrane</keyword>
<evidence type="ECO:0000313" key="14">
    <source>
        <dbReference type="Proteomes" id="UP000229970"/>
    </source>
</evidence>
<sequence length="275" mass="29976">MLVLVYIANNNCFYYHNANMENQRKVNFLIVVFVLGMHAFLFWALITAHVEQEIDINPPALTFVDLNMISNQVGNDDDTQKPRSQQSNVHKNSVTVPARKVIPAKSLIEPVVTTKAHSQFKVTPTKEDVPNLSSTAEKTTSTTHTSANNSSSGSVSVNDSGGSETTSANGKSNRGQTGGSVVVPKEYQGGFLTELKLPYPKDSRENEEEGSVGVIVSVSANGTAQKVVISKSSGYRRLDRAAKQAVLKHRFKPATRDGVPIPYSYNFNIGFNISN</sequence>
<dbReference type="GO" id="GO:0055085">
    <property type="term" value="P:transmembrane transport"/>
    <property type="evidence" value="ECO:0007669"/>
    <property type="project" value="InterPro"/>
</dbReference>
<evidence type="ECO:0000313" key="13">
    <source>
        <dbReference type="EMBL" id="PIT47582.1"/>
    </source>
</evidence>
<reference evidence="13 14" key="1">
    <citation type="journal article" date="2017" name="MBio">
        <title>Type VI secretion-mediated competition in the bee gut microbiome.</title>
        <authorList>
            <person name="Steele M.I."/>
            <person name="Kwong W.K."/>
            <person name="Powell J.E."/>
            <person name="Whiteley M."/>
            <person name="Moran N.A."/>
        </authorList>
    </citation>
    <scope>NUCLEOTIDE SEQUENCE [LARGE SCALE GENOMIC DNA]</scope>
    <source>
        <strain evidence="13 14">Ruf1-X</strain>
    </source>
</reference>
<name>A0A2N9XGX7_9NEIS</name>
<dbReference type="PANTHER" id="PTHR33446">
    <property type="entry name" value="PROTEIN TONB-RELATED"/>
    <property type="match status" value="1"/>
</dbReference>
<evidence type="ECO:0000256" key="3">
    <source>
        <dbReference type="ARBA" id="ARBA00022448"/>
    </source>
</evidence>
<keyword evidence="4" id="KW-1003">Cell membrane</keyword>
<feature type="transmembrane region" description="Helical" evidence="11">
    <location>
        <begin position="26"/>
        <end position="46"/>
    </location>
</feature>
<dbReference type="Pfam" id="PF03544">
    <property type="entry name" value="TonB_C"/>
    <property type="match status" value="1"/>
</dbReference>
<evidence type="ECO:0000256" key="4">
    <source>
        <dbReference type="ARBA" id="ARBA00022475"/>
    </source>
</evidence>
<dbReference type="GO" id="GO:0031992">
    <property type="term" value="F:energy transducer activity"/>
    <property type="evidence" value="ECO:0007669"/>
    <property type="project" value="TreeGrafter"/>
</dbReference>
<feature type="compositionally biased region" description="Low complexity" evidence="10">
    <location>
        <begin position="133"/>
        <end position="163"/>
    </location>
</feature>
<evidence type="ECO:0000256" key="8">
    <source>
        <dbReference type="ARBA" id="ARBA00022989"/>
    </source>
</evidence>
<evidence type="ECO:0000256" key="9">
    <source>
        <dbReference type="ARBA" id="ARBA00023136"/>
    </source>
</evidence>
<dbReference type="GO" id="GO:0015031">
    <property type="term" value="P:protein transport"/>
    <property type="evidence" value="ECO:0007669"/>
    <property type="project" value="UniProtKB-KW"/>
</dbReference>
<keyword evidence="8 11" id="KW-1133">Transmembrane helix</keyword>
<feature type="compositionally biased region" description="Polar residues" evidence="10">
    <location>
        <begin position="164"/>
        <end position="175"/>
    </location>
</feature>
<protein>
    <recommendedName>
        <fullName evidence="12">TonB C-terminal domain-containing protein</fullName>
    </recommendedName>
</protein>
<comment type="caution">
    <text evidence="13">The sequence shown here is derived from an EMBL/GenBank/DDBJ whole genome shotgun (WGS) entry which is preliminary data.</text>
</comment>
<dbReference type="EMBL" id="MEIP01000015">
    <property type="protein sequence ID" value="PIT47582.1"/>
    <property type="molecule type" value="Genomic_DNA"/>
</dbReference>
<dbReference type="Proteomes" id="UP000229970">
    <property type="component" value="Unassembled WGS sequence"/>
</dbReference>
<keyword evidence="9 11" id="KW-0472">Membrane</keyword>
<dbReference type="PROSITE" id="PS52015">
    <property type="entry name" value="TONB_CTD"/>
    <property type="match status" value="1"/>
</dbReference>